<proteinExistence type="predicted"/>
<comment type="caution">
    <text evidence="1">The sequence shown here is derived from an EMBL/GenBank/DDBJ whole genome shotgun (WGS) entry which is preliminary data.</text>
</comment>
<sequence>MDMVEVENFQKNLLGCFYRPLPPGKTVTHVNLVMLGHVLPDMQPTTSPDHGTKRTFSDIVKNDIEILTGKRTVAIVARSGSGKTATVIHLAKEHFVIYVVCEAPNSRTPDFNDHNFRVLAKEVDGFSHCLQAPFQVGDDRRKYMDDIRNYDSQLKVLASERVELEFLARQMFLELLFRKYPQITPEEFFREQINGGSIAIGKLVGNLRQYHPQTIRKMLDNVGNDLKTFLNGRALVIALDEAHIAETDIMHDQLISPWAITHKVELLERNGTIRSDLRRGFLTPLCATLSDMSATLVVLGTSLTLMDAQHVYSAIGKPDDRFAKVTSFPSCDELQVELLLGKIIDISDCEIPPEKKRRLRGRFRFTTSIVNEIIKYGHSSQSKQEILDEAIDSSIKNSKDLIRNNVHKLLVSDKAGMIKHLFSRMVIADKLKSGKVAFAQLEELDFVNYALCALRKDNDDYHWVTDEPIVVEVMEEELKRSGADHDYMEYLEQFNSILNNLGATSSTRGQPFELLVYRSLKRFNGYLLRDLPFLKDIKNLPEWCKYATLNVTKVGTAMELGYDNDNAQSDLEYLKESPPGQLLIPTNVTRPDGVSFFDHQYGLTLAIKLYSTPFSKGVHLCNERSSDLRQCFMKGDGEPNPALGRIRKQFEDSGILKRLKGVLRIHLEFPRVQGGTPKSYVDGEDVLVYIDISNMDTFFDENISDHPESIRTLKNMIRYIQRTKCNCKSGCTNKCSCFMDGS</sequence>
<keyword evidence="2" id="KW-1185">Reference proteome</keyword>
<protein>
    <submittedName>
        <fullName evidence="1">Uncharacterized protein</fullName>
    </submittedName>
</protein>
<reference evidence="1 2" key="1">
    <citation type="journal article" date="2018" name="New Phytol.">
        <title>Phylogenomics of Endogonaceae and evolution of mycorrhizas within Mucoromycota.</title>
        <authorList>
            <person name="Chang Y."/>
            <person name="Desiro A."/>
            <person name="Na H."/>
            <person name="Sandor L."/>
            <person name="Lipzen A."/>
            <person name="Clum A."/>
            <person name="Barry K."/>
            <person name="Grigoriev I.V."/>
            <person name="Martin F.M."/>
            <person name="Stajich J.E."/>
            <person name="Smith M.E."/>
            <person name="Bonito G."/>
            <person name="Spatafora J.W."/>
        </authorList>
    </citation>
    <scope>NUCLEOTIDE SEQUENCE [LARGE SCALE GENOMIC DNA]</scope>
    <source>
        <strain evidence="1 2">AD002</strain>
    </source>
</reference>
<accession>A0A433QHB5</accession>
<dbReference type="AlphaFoldDB" id="A0A433QHB5"/>
<organism evidence="1 2">
    <name type="scientific">Jimgerdemannia flammicorona</name>
    <dbReference type="NCBI Taxonomy" id="994334"/>
    <lineage>
        <taxon>Eukaryota</taxon>
        <taxon>Fungi</taxon>
        <taxon>Fungi incertae sedis</taxon>
        <taxon>Mucoromycota</taxon>
        <taxon>Mucoromycotina</taxon>
        <taxon>Endogonomycetes</taxon>
        <taxon>Endogonales</taxon>
        <taxon>Endogonaceae</taxon>
        <taxon>Jimgerdemannia</taxon>
    </lineage>
</organism>
<name>A0A433QHB5_9FUNG</name>
<evidence type="ECO:0000313" key="2">
    <source>
        <dbReference type="Proteomes" id="UP000274822"/>
    </source>
</evidence>
<gene>
    <name evidence="1" type="ORF">BC938DRAFT_480936</name>
</gene>
<dbReference type="InterPro" id="IPR027417">
    <property type="entry name" value="P-loop_NTPase"/>
</dbReference>
<evidence type="ECO:0000313" key="1">
    <source>
        <dbReference type="EMBL" id="RUS29195.1"/>
    </source>
</evidence>
<dbReference type="SUPFAM" id="SSF52540">
    <property type="entry name" value="P-loop containing nucleoside triphosphate hydrolases"/>
    <property type="match status" value="1"/>
</dbReference>
<dbReference type="Proteomes" id="UP000274822">
    <property type="component" value="Unassembled WGS sequence"/>
</dbReference>
<dbReference type="EMBL" id="RBNJ01005463">
    <property type="protein sequence ID" value="RUS29195.1"/>
    <property type="molecule type" value="Genomic_DNA"/>
</dbReference>